<proteinExistence type="predicted"/>
<protein>
    <submittedName>
        <fullName evidence="5">LacI family DNA-binding transcriptional regulator</fullName>
    </submittedName>
</protein>
<comment type="caution">
    <text evidence="5">The sequence shown here is derived from an EMBL/GenBank/DDBJ whole genome shotgun (WGS) entry which is preliminary data.</text>
</comment>
<dbReference type="GO" id="GO:0003700">
    <property type="term" value="F:DNA-binding transcription factor activity"/>
    <property type="evidence" value="ECO:0007669"/>
    <property type="project" value="TreeGrafter"/>
</dbReference>
<dbReference type="Gene3D" id="3.40.50.2300">
    <property type="match status" value="1"/>
</dbReference>
<organism evidence="5 6">
    <name type="scientific">Youxingia wuxianensis</name>
    <dbReference type="NCBI Taxonomy" id="2763678"/>
    <lineage>
        <taxon>Bacteria</taxon>
        <taxon>Bacillati</taxon>
        <taxon>Bacillota</taxon>
        <taxon>Clostridia</taxon>
        <taxon>Eubacteriales</taxon>
        <taxon>Oscillospiraceae</taxon>
        <taxon>Youxingia</taxon>
    </lineage>
</organism>
<dbReference type="SUPFAM" id="SSF47413">
    <property type="entry name" value="lambda repressor-like DNA-binding domains"/>
    <property type="match status" value="1"/>
</dbReference>
<dbReference type="InterPro" id="IPR010982">
    <property type="entry name" value="Lambda_DNA-bd_dom_sf"/>
</dbReference>
<dbReference type="PANTHER" id="PTHR30146:SF109">
    <property type="entry name" value="HTH-TYPE TRANSCRIPTIONAL REGULATOR GALS"/>
    <property type="match status" value="1"/>
</dbReference>
<dbReference type="InterPro" id="IPR000843">
    <property type="entry name" value="HTH_LacI"/>
</dbReference>
<reference evidence="5" key="1">
    <citation type="submission" date="2020-08" db="EMBL/GenBank/DDBJ databases">
        <title>Genome public.</title>
        <authorList>
            <person name="Liu C."/>
            <person name="Sun Q."/>
        </authorList>
    </citation>
    <scope>NUCLEOTIDE SEQUENCE</scope>
    <source>
        <strain evidence="5">NSJ-64</strain>
    </source>
</reference>
<accession>A0A926IHT8</accession>
<dbReference type="SUPFAM" id="SSF53822">
    <property type="entry name" value="Periplasmic binding protein-like I"/>
    <property type="match status" value="1"/>
</dbReference>
<evidence type="ECO:0000313" key="5">
    <source>
        <dbReference type="EMBL" id="MBC8586274.1"/>
    </source>
</evidence>
<evidence type="ECO:0000256" key="3">
    <source>
        <dbReference type="ARBA" id="ARBA00023163"/>
    </source>
</evidence>
<keyword evidence="1" id="KW-0805">Transcription regulation</keyword>
<keyword evidence="2 5" id="KW-0238">DNA-binding</keyword>
<dbReference type="AlphaFoldDB" id="A0A926IHT8"/>
<dbReference type="Pfam" id="PF00356">
    <property type="entry name" value="LacI"/>
    <property type="match status" value="1"/>
</dbReference>
<dbReference type="CDD" id="cd01392">
    <property type="entry name" value="HTH_LacI"/>
    <property type="match status" value="1"/>
</dbReference>
<feature type="domain" description="HTH lacI-type" evidence="4">
    <location>
        <begin position="6"/>
        <end position="60"/>
    </location>
</feature>
<sequence length="174" mass="19204">MEKEPISIKKISQLAGVSVATVSRVLNKNGRFSKQTEQRVMDIVRKYNYIPNQVARGLRTSRIKSIGIVVPDVTNEFFSKIILAVQNALFQSEYSAVICNTNEDAKLEKKASSCSAPKRSAELSTSGAGTTPIFPFPKTFPLYLSTGNLLGRPEKILFLSNLIISKGDILPLRK</sequence>
<dbReference type="Gene3D" id="1.10.260.40">
    <property type="entry name" value="lambda repressor-like DNA-binding domains"/>
    <property type="match status" value="1"/>
</dbReference>
<dbReference type="Proteomes" id="UP000623678">
    <property type="component" value="Unassembled WGS sequence"/>
</dbReference>
<name>A0A926IHT8_9FIRM</name>
<dbReference type="SMART" id="SM00354">
    <property type="entry name" value="HTH_LACI"/>
    <property type="match status" value="1"/>
</dbReference>
<dbReference type="EMBL" id="JACRTD010000009">
    <property type="protein sequence ID" value="MBC8586274.1"/>
    <property type="molecule type" value="Genomic_DNA"/>
</dbReference>
<keyword evidence="6" id="KW-1185">Reference proteome</keyword>
<evidence type="ECO:0000313" key="6">
    <source>
        <dbReference type="Proteomes" id="UP000623678"/>
    </source>
</evidence>
<dbReference type="InterPro" id="IPR028082">
    <property type="entry name" value="Peripla_BP_I"/>
</dbReference>
<gene>
    <name evidence="5" type="ORF">H8705_11855</name>
</gene>
<dbReference type="PROSITE" id="PS50932">
    <property type="entry name" value="HTH_LACI_2"/>
    <property type="match status" value="1"/>
</dbReference>
<dbReference type="GO" id="GO:0000976">
    <property type="term" value="F:transcription cis-regulatory region binding"/>
    <property type="evidence" value="ECO:0007669"/>
    <property type="project" value="TreeGrafter"/>
</dbReference>
<evidence type="ECO:0000256" key="2">
    <source>
        <dbReference type="ARBA" id="ARBA00023125"/>
    </source>
</evidence>
<evidence type="ECO:0000256" key="1">
    <source>
        <dbReference type="ARBA" id="ARBA00023015"/>
    </source>
</evidence>
<dbReference type="PANTHER" id="PTHR30146">
    <property type="entry name" value="LACI-RELATED TRANSCRIPTIONAL REPRESSOR"/>
    <property type="match status" value="1"/>
</dbReference>
<keyword evidence="3" id="KW-0804">Transcription</keyword>
<evidence type="ECO:0000259" key="4">
    <source>
        <dbReference type="PROSITE" id="PS50932"/>
    </source>
</evidence>